<evidence type="ECO:0000256" key="4">
    <source>
        <dbReference type="SAM" id="MobiDB-lite"/>
    </source>
</evidence>
<keyword evidence="2" id="KW-0863">Zinc-finger</keyword>
<accession>A0A7R8CGX3</accession>
<feature type="region of interest" description="Disordered" evidence="4">
    <location>
        <begin position="1"/>
        <end position="27"/>
    </location>
</feature>
<organism evidence="5 6">
    <name type="scientific">Lepeophtheirus salmonis</name>
    <name type="common">Salmon louse</name>
    <name type="synonym">Caligus salmonis</name>
    <dbReference type="NCBI Taxonomy" id="72036"/>
    <lineage>
        <taxon>Eukaryota</taxon>
        <taxon>Metazoa</taxon>
        <taxon>Ecdysozoa</taxon>
        <taxon>Arthropoda</taxon>
        <taxon>Crustacea</taxon>
        <taxon>Multicrustacea</taxon>
        <taxon>Hexanauplia</taxon>
        <taxon>Copepoda</taxon>
        <taxon>Siphonostomatoida</taxon>
        <taxon>Caligidae</taxon>
        <taxon>Lepeophtheirus</taxon>
    </lineage>
</organism>
<reference evidence="5" key="1">
    <citation type="submission" date="2021-02" db="EMBL/GenBank/DDBJ databases">
        <authorList>
            <person name="Bekaert M."/>
        </authorList>
    </citation>
    <scope>NUCLEOTIDE SEQUENCE</scope>
    <source>
        <strain evidence="5">IoA-00</strain>
    </source>
</reference>
<evidence type="ECO:0000256" key="1">
    <source>
        <dbReference type="ARBA" id="ARBA00022723"/>
    </source>
</evidence>
<dbReference type="Proteomes" id="UP000675881">
    <property type="component" value="Chromosome 12"/>
</dbReference>
<keyword evidence="6" id="KW-1185">Reference proteome</keyword>
<gene>
    <name evidence="5" type="ORF">LSAA_3607</name>
</gene>
<evidence type="ECO:0000313" key="5">
    <source>
        <dbReference type="EMBL" id="CAF2815563.1"/>
    </source>
</evidence>
<dbReference type="AlphaFoldDB" id="A0A7R8CGX3"/>
<protein>
    <submittedName>
        <fullName evidence="5">(salmon louse) hypothetical protein</fullName>
    </submittedName>
</protein>
<keyword evidence="3" id="KW-0862">Zinc</keyword>
<dbReference type="EMBL" id="HG994591">
    <property type="protein sequence ID" value="CAF2815563.1"/>
    <property type="molecule type" value="Genomic_DNA"/>
</dbReference>
<evidence type="ECO:0000313" key="6">
    <source>
        <dbReference type="Proteomes" id="UP000675881"/>
    </source>
</evidence>
<feature type="compositionally biased region" description="Basic and acidic residues" evidence="4">
    <location>
        <begin position="1"/>
        <end position="18"/>
    </location>
</feature>
<sequence>MYHRPKEQKLEKNRDPKDQNSTSKELSGLPIWKKKRGALYEGFIYAKQKNLANQVTPYECELRRNACECKAKLHVKNEEVVKQIDDHTHATNIGRPEVLKIYQSVICCTINNMETTQQIISQEIGNVSAAAATQLPAIRSIGRNIRHIRQTFGNPSSIPINFMVWEINKESSSSQLIEIWKFWRGLKICFLIVHSKFSHQYSSTLSTPDFHALSNVFMIPCVTIQQSGLQIEYVENFDFSLKVRMLTGFAFIPPGEVIEAFEILYNVMTEISIPVVDYFKDAYIGPLQLHGHTSETELIVVCLVHITTLEDGTCIF</sequence>
<name>A0A7R8CGX3_LEPSM</name>
<dbReference type="Pfam" id="PF04500">
    <property type="entry name" value="FLYWCH"/>
    <property type="match status" value="1"/>
</dbReference>
<dbReference type="OrthoDB" id="6347550at2759"/>
<keyword evidence="1" id="KW-0479">Metal-binding</keyword>
<dbReference type="InterPro" id="IPR007588">
    <property type="entry name" value="Znf_FLYWCH"/>
</dbReference>
<proteinExistence type="predicted"/>
<evidence type="ECO:0000256" key="2">
    <source>
        <dbReference type="ARBA" id="ARBA00022771"/>
    </source>
</evidence>
<dbReference type="Gene3D" id="2.20.25.240">
    <property type="match status" value="1"/>
</dbReference>
<dbReference type="GO" id="GO:0008270">
    <property type="term" value="F:zinc ion binding"/>
    <property type="evidence" value="ECO:0007669"/>
    <property type="project" value="UniProtKB-KW"/>
</dbReference>
<evidence type="ECO:0000256" key="3">
    <source>
        <dbReference type="ARBA" id="ARBA00022833"/>
    </source>
</evidence>